<evidence type="ECO:0000313" key="4">
    <source>
        <dbReference type="EMBL" id="SET22006.1"/>
    </source>
</evidence>
<feature type="region of interest" description="Disordered" evidence="3">
    <location>
        <begin position="148"/>
        <end position="183"/>
    </location>
</feature>
<keyword evidence="1" id="KW-0343">GTPase activation</keyword>
<evidence type="ECO:0000256" key="2">
    <source>
        <dbReference type="ARBA" id="ARBA00022517"/>
    </source>
</evidence>
<sequence>MTRKKKSRKPGAGSSGVVKASTLDVRITKDKKPKKKTGKPAGTRQLEGQQKAKPTQTAQGNKDARVGSKKPIDLGIPNVQVKAPKKAKQVDSPIAKIKVVDTGPSIQAQLDAIEQDPRLLDILDKQEQDISLSEQEVDLYNELMEQHEQLSAQLTPEEDAQDTELSEDDLWDKLDNDDLSRFQ</sequence>
<keyword evidence="2" id="KW-0690">Ribosome biogenesis</keyword>
<protein>
    <recommendedName>
        <fullName evidence="6">Der GTPase-activating protein YihI</fullName>
    </recommendedName>
</protein>
<dbReference type="AlphaFoldDB" id="A0A1I0CQS0"/>
<feature type="compositionally biased region" description="Basic and acidic residues" evidence="3">
    <location>
        <begin position="62"/>
        <end position="72"/>
    </location>
</feature>
<feature type="compositionally biased region" description="Basic residues" evidence="3">
    <location>
        <begin position="29"/>
        <end position="38"/>
    </location>
</feature>
<evidence type="ECO:0000256" key="1">
    <source>
        <dbReference type="ARBA" id="ARBA00022468"/>
    </source>
</evidence>
<dbReference type="EMBL" id="FOHK01000005">
    <property type="protein sequence ID" value="SET22006.1"/>
    <property type="molecule type" value="Genomic_DNA"/>
</dbReference>
<gene>
    <name evidence="4" type="ORF">SAMN05660429_01293</name>
</gene>
<feature type="region of interest" description="Disordered" evidence="3">
    <location>
        <begin position="1"/>
        <end position="75"/>
    </location>
</feature>
<reference evidence="4 5" key="1">
    <citation type="submission" date="2016-10" db="EMBL/GenBank/DDBJ databases">
        <authorList>
            <person name="de Groot N.N."/>
        </authorList>
    </citation>
    <scope>NUCLEOTIDE SEQUENCE [LARGE SCALE GENOMIC DNA]</scope>
    <source>
        <strain evidence="4 5">DSM 19706</strain>
    </source>
</reference>
<evidence type="ECO:0000256" key="3">
    <source>
        <dbReference type="SAM" id="MobiDB-lite"/>
    </source>
</evidence>
<proteinExistence type="predicted"/>
<dbReference type="Pfam" id="PF04220">
    <property type="entry name" value="YihI"/>
    <property type="match status" value="1"/>
</dbReference>
<dbReference type="Proteomes" id="UP000199308">
    <property type="component" value="Unassembled WGS sequence"/>
</dbReference>
<dbReference type="OrthoDB" id="5677577at2"/>
<dbReference type="InterPro" id="IPR007336">
    <property type="entry name" value="YihI"/>
</dbReference>
<feature type="compositionally biased region" description="Basic and acidic residues" evidence="3">
    <location>
        <begin position="171"/>
        <end position="183"/>
    </location>
</feature>
<dbReference type="GO" id="GO:0005096">
    <property type="term" value="F:GTPase activator activity"/>
    <property type="evidence" value="ECO:0007669"/>
    <property type="project" value="UniProtKB-KW"/>
</dbReference>
<evidence type="ECO:0000313" key="5">
    <source>
        <dbReference type="Proteomes" id="UP000199308"/>
    </source>
</evidence>
<feature type="compositionally biased region" description="Acidic residues" evidence="3">
    <location>
        <begin position="156"/>
        <end position="170"/>
    </location>
</feature>
<feature type="compositionally biased region" description="Polar residues" evidence="3">
    <location>
        <begin position="46"/>
        <end position="60"/>
    </location>
</feature>
<organism evidence="4 5">
    <name type="scientific">Thalassotalea agarivorans</name>
    <name type="common">Thalassomonas agarivorans</name>
    <dbReference type="NCBI Taxonomy" id="349064"/>
    <lineage>
        <taxon>Bacteria</taxon>
        <taxon>Pseudomonadati</taxon>
        <taxon>Pseudomonadota</taxon>
        <taxon>Gammaproteobacteria</taxon>
        <taxon>Alteromonadales</taxon>
        <taxon>Colwelliaceae</taxon>
        <taxon>Thalassotalea</taxon>
    </lineage>
</organism>
<keyword evidence="5" id="KW-1185">Reference proteome</keyword>
<accession>A0A1I0CQS0</accession>
<name>A0A1I0CQS0_THASX</name>
<evidence type="ECO:0008006" key="6">
    <source>
        <dbReference type="Google" id="ProtNLM"/>
    </source>
</evidence>
<dbReference type="GO" id="GO:0042254">
    <property type="term" value="P:ribosome biogenesis"/>
    <property type="evidence" value="ECO:0007669"/>
    <property type="project" value="UniProtKB-KW"/>
</dbReference>
<dbReference type="STRING" id="349064.SAMN05660429_01293"/>
<dbReference type="NCBIfam" id="NF003560">
    <property type="entry name" value="PRK05244.1-1"/>
    <property type="match status" value="1"/>
</dbReference>
<dbReference type="RefSeq" id="WP_093328615.1">
    <property type="nucleotide sequence ID" value="NZ_AP027363.1"/>
</dbReference>